<dbReference type="PANTHER" id="PTHR43179:SF7">
    <property type="entry name" value="RHAMNOSYLTRANSFERASE WBBL"/>
    <property type="match status" value="1"/>
</dbReference>
<dbReference type="Gene3D" id="3.90.550.10">
    <property type="entry name" value="Spore Coat Polysaccharide Biosynthesis Protein SpsA, Chain A"/>
    <property type="match status" value="1"/>
</dbReference>
<organism evidence="3 4">
    <name type="scientific">Dyadobacter psychrophilus</name>
    <dbReference type="NCBI Taxonomy" id="651661"/>
    <lineage>
        <taxon>Bacteria</taxon>
        <taxon>Pseudomonadati</taxon>
        <taxon>Bacteroidota</taxon>
        <taxon>Cytophagia</taxon>
        <taxon>Cytophagales</taxon>
        <taxon>Spirosomataceae</taxon>
        <taxon>Dyadobacter</taxon>
    </lineage>
</organism>
<dbReference type="PANTHER" id="PTHR43179">
    <property type="entry name" value="RHAMNOSYLTRANSFERASE WBBL"/>
    <property type="match status" value="1"/>
</dbReference>
<accession>A0A1T5GQK9</accession>
<sequence length="338" mass="39671">MDVSIIIINYRTPQLIINCLDSIYKFTSGISFEVVVVDNDPENGGGELVRKSYPEITWIDSPSNDGFGIANNRGMAVAKGKYFLLLNADTLITDNVIYRCFERMNVRTDIIACGALQYYADGSPMPFYQSFNDFRRTFFILPISNVVDKIVKKFYPEPEYADPDQHDWLVGAFIFLRREGFEKTGGFSDDFFMYGEDVEWSGRLGKLGKLCYFKDCTFIHLENNNPFRRTNISWINRFSTQMQISNFLWVRKQYGIFQYLLLIVHYIMMIPVIYGWKMAFNLKKDGNPFTELRTQHIYVRKTRVILKYFWKTLLLKKGLYKIKPEENIDLLTAVHEQR</sequence>
<protein>
    <recommendedName>
        <fullName evidence="2">Glycosyltransferase 2-like domain-containing protein</fullName>
    </recommendedName>
</protein>
<keyword evidence="1" id="KW-0812">Transmembrane</keyword>
<evidence type="ECO:0000313" key="3">
    <source>
        <dbReference type="EMBL" id="SKC10659.1"/>
    </source>
</evidence>
<gene>
    <name evidence="3" type="ORF">SAMN05660293_04269</name>
</gene>
<dbReference type="STRING" id="651661.SAMN05660293_04269"/>
<evidence type="ECO:0000313" key="4">
    <source>
        <dbReference type="Proteomes" id="UP000190897"/>
    </source>
</evidence>
<dbReference type="SUPFAM" id="SSF53448">
    <property type="entry name" value="Nucleotide-diphospho-sugar transferases"/>
    <property type="match status" value="1"/>
</dbReference>
<dbReference type="InterPro" id="IPR001173">
    <property type="entry name" value="Glyco_trans_2-like"/>
</dbReference>
<dbReference type="RefSeq" id="WP_082216749.1">
    <property type="nucleotide sequence ID" value="NZ_FUZA01000006.1"/>
</dbReference>
<proteinExistence type="predicted"/>
<dbReference type="Proteomes" id="UP000190897">
    <property type="component" value="Unassembled WGS sequence"/>
</dbReference>
<keyword evidence="4" id="KW-1185">Reference proteome</keyword>
<evidence type="ECO:0000259" key="2">
    <source>
        <dbReference type="Pfam" id="PF00535"/>
    </source>
</evidence>
<dbReference type="InterPro" id="IPR029044">
    <property type="entry name" value="Nucleotide-diphossugar_trans"/>
</dbReference>
<dbReference type="CDD" id="cd04186">
    <property type="entry name" value="GT_2_like_c"/>
    <property type="match status" value="1"/>
</dbReference>
<feature type="domain" description="Glycosyltransferase 2-like" evidence="2">
    <location>
        <begin position="4"/>
        <end position="179"/>
    </location>
</feature>
<dbReference type="OrthoDB" id="9771846at2"/>
<evidence type="ECO:0000256" key="1">
    <source>
        <dbReference type="SAM" id="Phobius"/>
    </source>
</evidence>
<dbReference type="Pfam" id="PF00535">
    <property type="entry name" value="Glycos_transf_2"/>
    <property type="match status" value="1"/>
</dbReference>
<name>A0A1T5GQK9_9BACT</name>
<dbReference type="EMBL" id="FUZA01000006">
    <property type="protein sequence ID" value="SKC10659.1"/>
    <property type="molecule type" value="Genomic_DNA"/>
</dbReference>
<keyword evidence="1" id="KW-1133">Transmembrane helix</keyword>
<dbReference type="AlphaFoldDB" id="A0A1T5GQK9"/>
<keyword evidence="1" id="KW-0472">Membrane</keyword>
<feature type="transmembrane region" description="Helical" evidence="1">
    <location>
        <begin position="256"/>
        <end position="276"/>
    </location>
</feature>
<reference evidence="4" key="1">
    <citation type="submission" date="2017-02" db="EMBL/GenBank/DDBJ databases">
        <authorList>
            <person name="Varghese N."/>
            <person name="Submissions S."/>
        </authorList>
    </citation>
    <scope>NUCLEOTIDE SEQUENCE [LARGE SCALE GENOMIC DNA]</scope>
    <source>
        <strain evidence="4">DSM 22270</strain>
    </source>
</reference>